<dbReference type="GO" id="GO:0016042">
    <property type="term" value="P:lipid catabolic process"/>
    <property type="evidence" value="ECO:0007669"/>
    <property type="project" value="TreeGrafter"/>
</dbReference>
<dbReference type="OrthoDB" id="199913at2759"/>
<evidence type="ECO:0000259" key="6">
    <source>
        <dbReference type="Pfam" id="PF00151"/>
    </source>
</evidence>
<dbReference type="FunCoup" id="A0A6P8YWX1">
    <property type="interactions" value="95"/>
</dbReference>
<reference evidence="8" key="1">
    <citation type="submission" date="2025-08" db="UniProtKB">
        <authorList>
            <consortium name="RefSeq"/>
        </authorList>
    </citation>
    <scope>IDENTIFICATION</scope>
    <source>
        <tissue evidence="8">Total insect</tissue>
    </source>
</reference>
<dbReference type="InterPro" id="IPR000734">
    <property type="entry name" value="TAG_lipase"/>
</dbReference>
<sequence length="427" mass="46716">MRFQLVVVCLCAAAALAVKEDVKKVETLDKAAKKIDAAKDDKKVLLKDGDDEVVKLPDSDKTWGQAINALNPTAEVFSAHLPMYVKSKVKPEIAQAFDLQEELTHWNKEGNPQHLEFIGDDGESAFAVMSSHQPVIFNSYGEDIMFHLFTKADESDLKGYVINDFKTLVDEGGFDPKLPVKVIIHGFTNSIRSPAIQLIKNALLESGKYNVIGVDWGRLCRGPWYPGARAHVSGTGAKVAEFLDALVDLQLTRPEDVHLIGHSLGAHVAGIAGKSMTKGKLARITGLDPAGPLFQLTDNNGILYRGDADLVDIIHTNAGYLGKTMHLGNVDFYPNGGHFQPGCPFDVTGACSHGRAYEVFASTIKNSDAVLEGVLCPSLPDGASTCENRLRQHEDVEKAQMGYNVKFNKEGAYFLRTTDKPNFQFSW</sequence>
<dbReference type="Pfam" id="PF00151">
    <property type="entry name" value="Lipase"/>
    <property type="match status" value="1"/>
</dbReference>
<dbReference type="PRINTS" id="PR00821">
    <property type="entry name" value="TAGLIPASE"/>
</dbReference>
<keyword evidence="3" id="KW-0964">Secreted</keyword>
<dbReference type="GeneID" id="117645602"/>
<dbReference type="Gene3D" id="3.40.50.1820">
    <property type="entry name" value="alpha/beta hydrolase"/>
    <property type="match status" value="1"/>
</dbReference>
<dbReference type="Proteomes" id="UP000515158">
    <property type="component" value="Unplaced"/>
</dbReference>
<dbReference type="InterPro" id="IPR033906">
    <property type="entry name" value="Lipase_N"/>
</dbReference>
<dbReference type="GO" id="GO:0005615">
    <property type="term" value="C:extracellular space"/>
    <property type="evidence" value="ECO:0007669"/>
    <property type="project" value="TreeGrafter"/>
</dbReference>
<dbReference type="AlphaFoldDB" id="A0A6P8YWX1"/>
<evidence type="ECO:0000256" key="2">
    <source>
        <dbReference type="ARBA" id="ARBA00010701"/>
    </source>
</evidence>
<keyword evidence="7" id="KW-1185">Reference proteome</keyword>
<dbReference type="InterPro" id="IPR013818">
    <property type="entry name" value="Lipase"/>
</dbReference>
<comment type="similarity">
    <text evidence="2 4">Belongs to the AB hydrolase superfamily. Lipase family.</text>
</comment>
<accession>A0A6P8YWX1</accession>
<proteinExistence type="inferred from homology"/>
<protein>
    <submittedName>
        <fullName evidence="8">Phospholipase A1-like</fullName>
    </submittedName>
</protein>
<dbReference type="KEGG" id="tpal:117645602"/>
<organism evidence="8">
    <name type="scientific">Thrips palmi</name>
    <name type="common">Melon thrips</name>
    <dbReference type="NCBI Taxonomy" id="161013"/>
    <lineage>
        <taxon>Eukaryota</taxon>
        <taxon>Metazoa</taxon>
        <taxon>Ecdysozoa</taxon>
        <taxon>Arthropoda</taxon>
        <taxon>Hexapoda</taxon>
        <taxon>Insecta</taxon>
        <taxon>Pterygota</taxon>
        <taxon>Neoptera</taxon>
        <taxon>Paraneoptera</taxon>
        <taxon>Thysanoptera</taxon>
        <taxon>Terebrantia</taxon>
        <taxon>Thripoidea</taxon>
        <taxon>Thripidae</taxon>
        <taxon>Thrips</taxon>
    </lineage>
</organism>
<dbReference type="PANTHER" id="PTHR11610">
    <property type="entry name" value="LIPASE"/>
    <property type="match status" value="1"/>
</dbReference>
<dbReference type="GO" id="GO:0016298">
    <property type="term" value="F:lipase activity"/>
    <property type="evidence" value="ECO:0007669"/>
    <property type="project" value="InterPro"/>
</dbReference>
<dbReference type="PANTHER" id="PTHR11610:SF173">
    <property type="entry name" value="LIPASE DOMAIN-CONTAINING PROTEIN-RELATED"/>
    <property type="match status" value="1"/>
</dbReference>
<name>A0A6P8YWX1_THRPL</name>
<evidence type="ECO:0000256" key="5">
    <source>
        <dbReference type="SAM" id="SignalP"/>
    </source>
</evidence>
<dbReference type="CDD" id="cd00707">
    <property type="entry name" value="Pancreat_lipase_like"/>
    <property type="match status" value="1"/>
</dbReference>
<evidence type="ECO:0000256" key="3">
    <source>
        <dbReference type="ARBA" id="ARBA00022525"/>
    </source>
</evidence>
<feature type="signal peptide" evidence="5">
    <location>
        <begin position="1"/>
        <end position="17"/>
    </location>
</feature>
<dbReference type="SUPFAM" id="SSF53474">
    <property type="entry name" value="alpha/beta-Hydrolases"/>
    <property type="match status" value="1"/>
</dbReference>
<comment type="subcellular location">
    <subcellularLocation>
        <location evidence="1">Secreted</location>
    </subcellularLocation>
</comment>
<evidence type="ECO:0000313" key="7">
    <source>
        <dbReference type="Proteomes" id="UP000515158"/>
    </source>
</evidence>
<keyword evidence="5" id="KW-0732">Signal</keyword>
<feature type="domain" description="Lipase" evidence="6">
    <location>
        <begin position="143"/>
        <end position="423"/>
    </location>
</feature>
<evidence type="ECO:0000256" key="4">
    <source>
        <dbReference type="RuleBase" id="RU004262"/>
    </source>
</evidence>
<gene>
    <name evidence="8" type="primary">LOC117645602</name>
</gene>
<dbReference type="InParanoid" id="A0A6P8YWX1"/>
<dbReference type="InterPro" id="IPR029058">
    <property type="entry name" value="AB_hydrolase_fold"/>
</dbReference>
<dbReference type="GO" id="GO:0017171">
    <property type="term" value="F:serine hydrolase activity"/>
    <property type="evidence" value="ECO:0007669"/>
    <property type="project" value="TreeGrafter"/>
</dbReference>
<dbReference type="RefSeq" id="XP_034241771.1">
    <property type="nucleotide sequence ID" value="XM_034385880.1"/>
</dbReference>
<evidence type="ECO:0000313" key="8">
    <source>
        <dbReference type="RefSeq" id="XP_034241771.1"/>
    </source>
</evidence>
<evidence type="ECO:0000256" key="1">
    <source>
        <dbReference type="ARBA" id="ARBA00004613"/>
    </source>
</evidence>
<feature type="chain" id="PRO_5028155837" evidence="5">
    <location>
        <begin position="18"/>
        <end position="427"/>
    </location>
</feature>